<keyword evidence="5" id="KW-1185">Reference proteome</keyword>
<dbReference type="AlphaFoldDB" id="A0A292YCR7"/>
<proteinExistence type="predicted"/>
<evidence type="ECO:0000313" key="5">
    <source>
        <dbReference type="Proteomes" id="UP000217944"/>
    </source>
</evidence>
<dbReference type="InterPro" id="IPR029057">
    <property type="entry name" value="PRTase-like"/>
</dbReference>
<dbReference type="PANTHER" id="PTHR43363">
    <property type="entry name" value="HYPOXANTHINE PHOSPHORIBOSYLTRANSFERASE"/>
    <property type="match status" value="1"/>
</dbReference>
<evidence type="ECO:0000256" key="1">
    <source>
        <dbReference type="ARBA" id="ARBA00022676"/>
    </source>
</evidence>
<dbReference type="Proteomes" id="UP000217944">
    <property type="component" value="Unassembled WGS sequence"/>
</dbReference>
<feature type="domain" description="Phosphoribosyltransferase" evidence="3">
    <location>
        <begin position="20"/>
        <end position="137"/>
    </location>
</feature>
<comment type="caution">
    <text evidence="4">The sequence shown here is derived from an EMBL/GenBank/DDBJ whole genome shotgun (WGS) entry which is preliminary data.</text>
</comment>
<dbReference type="EC" id="2.4.2.22" evidence="4"/>
<evidence type="ECO:0000256" key="2">
    <source>
        <dbReference type="ARBA" id="ARBA00022679"/>
    </source>
</evidence>
<dbReference type="OrthoDB" id="5327200at2"/>
<gene>
    <name evidence="4" type="ORF">LNAT_P0554</name>
</gene>
<name>A0A292YCR7_9BACT</name>
<accession>A0A292YCR7</accession>
<dbReference type="Gene3D" id="3.40.50.2020">
    <property type="match status" value="1"/>
</dbReference>
<dbReference type="CDD" id="cd06223">
    <property type="entry name" value="PRTases_typeI"/>
    <property type="match status" value="1"/>
</dbReference>
<sequence length="140" mass="16682">MKFYSYEEMKIDLEKNQIPKPDAIVAIIRGGMTLAHHLAEIFNIKDVFTINASSYDKTTKLSTPKVWNIPNLNNYQNILVVDDISDSGDTFIEVMKKLKEKYPEKIFKSISIFYKPTSKYKPDYYFHETKEWIEFFWEKY</sequence>
<protein>
    <submittedName>
        <fullName evidence="4">Xanthine phosphoribosyltransferase</fullName>
        <ecNumber evidence="4">2.4.2.22</ecNumber>
    </submittedName>
</protein>
<dbReference type="PANTHER" id="PTHR43363:SF1">
    <property type="entry name" value="HYPOXANTHINE-GUANINE PHOSPHORIBOSYLTRANSFERASE"/>
    <property type="match status" value="1"/>
</dbReference>
<evidence type="ECO:0000259" key="3">
    <source>
        <dbReference type="Pfam" id="PF00156"/>
    </source>
</evidence>
<keyword evidence="1 4" id="KW-0328">Glycosyltransferase</keyword>
<dbReference type="EMBL" id="BDME01000001">
    <property type="protein sequence ID" value="GAX87259.1"/>
    <property type="molecule type" value="Genomic_DNA"/>
</dbReference>
<dbReference type="RefSeq" id="WP_096258408.1">
    <property type="nucleotide sequence ID" value="NZ_BDME01000001.1"/>
</dbReference>
<evidence type="ECO:0000313" key="4">
    <source>
        <dbReference type="EMBL" id="GAX87259.1"/>
    </source>
</evidence>
<keyword evidence="2 4" id="KW-0808">Transferase</keyword>
<dbReference type="GO" id="GO:0000310">
    <property type="term" value="F:xanthine phosphoribosyltransferase activity"/>
    <property type="evidence" value="ECO:0007669"/>
    <property type="project" value="UniProtKB-EC"/>
</dbReference>
<reference evidence="4 5" key="1">
    <citation type="journal article" date="2017" name="Syst. Appl. Microbiol.">
        <title>Lebetimonas natsushimae sp. nov., a novel strictly anaerobic, moderately thermophilic chemoautotroph isolated from a deep-sea hydrothermal vent polychaete nest in the Mid-Okinawa Trough.</title>
        <authorList>
            <person name="Nagata R."/>
            <person name="Takaki Y."/>
            <person name="Tame A."/>
            <person name="Nunoura T."/>
            <person name="Muto H."/>
            <person name="Mino S."/>
            <person name="Sawayama S."/>
            <person name="Takai K."/>
            <person name="Nakagawa S."/>
        </authorList>
    </citation>
    <scope>NUCLEOTIDE SEQUENCE [LARGE SCALE GENOMIC DNA]</scope>
    <source>
        <strain evidence="4 5">HS1857</strain>
    </source>
</reference>
<dbReference type="SUPFAM" id="SSF53271">
    <property type="entry name" value="PRTase-like"/>
    <property type="match status" value="1"/>
</dbReference>
<organism evidence="4 5">
    <name type="scientific">Lebetimonas natsushimae</name>
    <dbReference type="NCBI Taxonomy" id="1936991"/>
    <lineage>
        <taxon>Bacteria</taxon>
        <taxon>Pseudomonadati</taxon>
        <taxon>Campylobacterota</taxon>
        <taxon>Epsilonproteobacteria</taxon>
        <taxon>Nautiliales</taxon>
        <taxon>Nautiliaceae</taxon>
        <taxon>Lebetimonas</taxon>
    </lineage>
</organism>
<dbReference type="InterPro" id="IPR000836">
    <property type="entry name" value="PRTase_dom"/>
</dbReference>
<dbReference type="Pfam" id="PF00156">
    <property type="entry name" value="Pribosyltran"/>
    <property type="match status" value="1"/>
</dbReference>